<evidence type="ECO:0000313" key="8">
    <source>
        <dbReference type="Proteomes" id="UP000001865"/>
    </source>
</evidence>
<dbReference type="InterPro" id="IPR050263">
    <property type="entry name" value="Bact_Fimbrial_Adh_Pro"/>
</dbReference>
<evidence type="ECO:0000256" key="5">
    <source>
        <dbReference type="SAM" id="SignalP"/>
    </source>
</evidence>
<dbReference type="InterPro" id="IPR000259">
    <property type="entry name" value="Adhesion_dom_fimbrial"/>
</dbReference>
<evidence type="ECO:0000256" key="2">
    <source>
        <dbReference type="ARBA" id="ARBA00006671"/>
    </source>
</evidence>
<gene>
    <name evidence="7" type="ordered locus">SeSA_A0193</name>
</gene>
<evidence type="ECO:0000313" key="7">
    <source>
        <dbReference type="EMBL" id="ACF90276.1"/>
    </source>
</evidence>
<dbReference type="RefSeq" id="WP_000794029.1">
    <property type="nucleotide sequence ID" value="NC_011094.1"/>
</dbReference>
<organism evidence="7 8">
    <name type="scientific">Salmonella schwarzengrund (strain CVM19633)</name>
    <dbReference type="NCBI Taxonomy" id="439843"/>
    <lineage>
        <taxon>Bacteria</taxon>
        <taxon>Pseudomonadati</taxon>
        <taxon>Pseudomonadota</taxon>
        <taxon>Gammaproteobacteria</taxon>
        <taxon>Enterobacterales</taxon>
        <taxon>Enterobacteriaceae</taxon>
        <taxon>Salmonella</taxon>
    </lineage>
</organism>
<accession>A0A0N1QVK0</accession>
<protein>
    <submittedName>
        <fullName evidence="7">Putative fimbrial protein precurosr</fullName>
    </submittedName>
</protein>
<comment type="subcellular location">
    <subcellularLocation>
        <location evidence="1">Fimbrium</location>
    </subcellularLocation>
</comment>
<dbReference type="EMBL" id="CP001127">
    <property type="protein sequence ID" value="ACF90276.1"/>
    <property type="molecule type" value="Genomic_DNA"/>
</dbReference>
<dbReference type="InterPro" id="IPR008966">
    <property type="entry name" value="Adhesion_dom_sf"/>
</dbReference>
<feature type="signal peptide" evidence="5">
    <location>
        <begin position="1"/>
        <end position="19"/>
    </location>
</feature>
<evidence type="ECO:0000256" key="4">
    <source>
        <dbReference type="ARBA" id="ARBA00023263"/>
    </source>
</evidence>
<sequence>MKNLWMLLALALFSGHALADGTMGNGSGWCQPTSGTHDFPFSFNQTITDTDGNQTGTIVEEHWSAGGEYSAKCDCDNSDYRGYNYFTATTGDLTQKGTHSETRYYGHMDYYVLVTGKLEIGTEAYIAGKLGEYIPVPFSSISNNDASAGGCGDAEMKSMTAGNKGTVRIYITHPLVGEISIPQTTIMNLYLSKTPGSSGDNIPPSIPPIAHVTMSGTITVPQSCSINAGQVIEVRLPDIEGKDIRHLGDSPQNSHVTTQVNFTCSNVADGTNLSMSLNGETDPHNPEYLKTDNENLGIRISDKYDKTIVPGGSAELPIEDYADGRGSTEFTAAPVNTTGHVPHTGEYQATATLEIQIR</sequence>
<keyword evidence="3 5" id="KW-0732">Signal</keyword>
<keyword evidence="4" id="KW-0281">Fimbrium</keyword>
<dbReference type="InterPro" id="IPR036937">
    <property type="entry name" value="Adhesion_dom_fimbrial_sf"/>
</dbReference>
<evidence type="ECO:0000259" key="6">
    <source>
        <dbReference type="Pfam" id="PF00419"/>
    </source>
</evidence>
<proteinExistence type="inferred from homology"/>
<name>A0A0N1QVK0_SALSV</name>
<comment type="similarity">
    <text evidence="2">Belongs to the fimbrial protein family.</text>
</comment>
<feature type="chain" id="PRO_5005879981" evidence="5">
    <location>
        <begin position="20"/>
        <end position="358"/>
    </location>
</feature>
<dbReference type="Gene3D" id="2.60.40.1090">
    <property type="entry name" value="Fimbrial-type adhesion domain"/>
    <property type="match status" value="1"/>
</dbReference>
<dbReference type="GO" id="GO:0009289">
    <property type="term" value="C:pilus"/>
    <property type="evidence" value="ECO:0007669"/>
    <property type="project" value="UniProtKB-SubCell"/>
</dbReference>
<feature type="domain" description="Fimbrial-type adhesion" evidence="6">
    <location>
        <begin position="213"/>
        <end position="357"/>
    </location>
</feature>
<dbReference type="HOGENOM" id="CLU_066608_0_0_6"/>
<dbReference type="GO" id="GO:0043709">
    <property type="term" value="P:cell adhesion involved in single-species biofilm formation"/>
    <property type="evidence" value="ECO:0007669"/>
    <property type="project" value="TreeGrafter"/>
</dbReference>
<evidence type="ECO:0000256" key="1">
    <source>
        <dbReference type="ARBA" id="ARBA00004561"/>
    </source>
</evidence>
<dbReference type="KEGG" id="sew:SeSA_A0193"/>
<dbReference type="AlphaFoldDB" id="A0A0N1QVK0"/>
<reference evidence="7 8" key="1">
    <citation type="journal article" date="2011" name="J. Bacteriol.">
        <title>Comparative genomics of 28 Salmonella enterica isolates: evidence for CRISPR-mediated adaptive sublineage evolution.</title>
        <authorList>
            <person name="Fricke W.F."/>
            <person name="Mammel M.K."/>
            <person name="McDermott P.F."/>
            <person name="Tartera C."/>
            <person name="White D.G."/>
            <person name="Leclerc J.E."/>
            <person name="Ravel J."/>
            <person name="Cebula T.A."/>
        </authorList>
    </citation>
    <scope>NUCLEOTIDE SEQUENCE [LARGE SCALE GENOMIC DNA]</scope>
    <source>
        <strain evidence="7 8">CVM19633</strain>
    </source>
</reference>
<dbReference type="NCBIfam" id="NF011825">
    <property type="entry name" value="PRK15297.1"/>
    <property type="match status" value="1"/>
</dbReference>
<dbReference type="PANTHER" id="PTHR33420">
    <property type="entry name" value="FIMBRIAL SUBUNIT ELFA-RELATED"/>
    <property type="match status" value="1"/>
</dbReference>
<dbReference type="PANTHER" id="PTHR33420:SF31">
    <property type="entry name" value="TYPE 1 FIMBRIN D-MANNOSE SPECIFIC ADHESIN"/>
    <property type="match status" value="1"/>
</dbReference>
<dbReference type="SUPFAM" id="SSF49401">
    <property type="entry name" value="Bacterial adhesins"/>
    <property type="match status" value="1"/>
</dbReference>
<dbReference type="Proteomes" id="UP000001865">
    <property type="component" value="Chromosome"/>
</dbReference>
<evidence type="ECO:0000256" key="3">
    <source>
        <dbReference type="ARBA" id="ARBA00022729"/>
    </source>
</evidence>
<dbReference type="Pfam" id="PF00419">
    <property type="entry name" value="Fimbrial"/>
    <property type="match status" value="1"/>
</dbReference>